<reference evidence="2" key="1">
    <citation type="journal article" date="2019" name="Int. J. Syst. Evol. Microbiol.">
        <title>The Global Catalogue of Microorganisms (GCM) 10K type strain sequencing project: providing services to taxonomists for standard genome sequencing and annotation.</title>
        <authorList>
            <consortium name="The Broad Institute Genomics Platform"/>
            <consortium name="The Broad Institute Genome Sequencing Center for Infectious Disease"/>
            <person name="Wu L."/>
            <person name="Ma J."/>
        </authorList>
    </citation>
    <scope>NUCLEOTIDE SEQUENCE [LARGE SCALE GENOMIC DNA]</scope>
    <source>
        <strain evidence="2">CGMCC 1.12990</strain>
    </source>
</reference>
<gene>
    <name evidence="1" type="ORF">GCM10011378_41810</name>
</gene>
<evidence type="ECO:0000313" key="2">
    <source>
        <dbReference type="Proteomes" id="UP000601361"/>
    </source>
</evidence>
<proteinExistence type="predicted"/>
<name>A0ABQ1X7N3_9BACT</name>
<keyword evidence="2" id="KW-1185">Reference proteome</keyword>
<dbReference type="Proteomes" id="UP000601361">
    <property type="component" value="Unassembled WGS sequence"/>
</dbReference>
<dbReference type="EMBL" id="BMGS01000016">
    <property type="protein sequence ID" value="GGG61397.1"/>
    <property type="molecule type" value="Genomic_DNA"/>
</dbReference>
<protein>
    <submittedName>
        <fullName evidence="1">Uncharacterized protein</fullName>
    </submittedName>
</protein>
<organism evidence="1 2">
    <name type="scientific">Hymenobacter glacieicola</name>
    <dbReference type="NCBI Taxonomy" id="1562124"/>
    <lineage>
        <taxon>Bacteria</taxon>
        <taxon>Pseudomonadati</taxon>
        <taxon>Bacteroidota</taxon>
        <taxon>Cytophagia</taxon>
        <taxon>Cytophagales</taxon>
        <taxon>Hymenobacteraceae</taxon>
        <taxon>Hymenobacter</taxon>
    </lineage>
</organism>
<comment type="caution">
    <text evidence="1">The sequence shown here is derived from an EMBL/GenBank/DDBJ whole genome shotgun (WGS) entry which is preliminary data.</text>
</comment>
<sequence length="262" mass="29723">MAAHSRELKAVCVLYQLKSLYVGGVVWNFSREAKAIANTFGYSEGKLRQYLSYIIKRGWASKRGRHTLVLRSRRVLTQEFGVSQYCHKVSTDHLYRLEEELTKLAVQENLGRQQHVIDTRLQDEYLAHNGKKRSSHLQPAARRRILRGFDLAAAQTSAKARYTAQVRTKSEVGVLNPFATLSRSGVARVFGRKSKAAGLRRVQKLKQHGLLSDCPHYVVIRPITLVEFKAMQRYAGGSHGAYRFYNGNLLKQLPNLLTVPSN</sequence>
<accession>A0ABQ1X7N3</accession>
<evidence type="ECO:0000313" key="1">
    <source>
        <dbReference type="EMBL" id="GGG61397.1"/>
    </source>
</evidence>